<gene>
    <name evidence="2" type="ORF">KIPB_013027</name>
</gene>
<proteinExistence type="predicted"/>
<dbReference type="EMBL" id="BDIP01006001">
    <property type="protein sequence ID" value="GIQ90291.1"/>
    <property type="molecule type" value="Genomic_DNA"/>
</dbReference>
<feature type="non-terminal residue" evidence="2">
    <location>
        <position position="1"/>
    </location>
</feature>
<organism evidence="2 3">
    <name type="scientific">Kipferlia bialata</name>
    <dbReference type="NCBI Taxonomy" id="797122"/>
    <lineage>
        <taxon>Eukaryota</taxon>
        <taxon>Metamonada</taxon>
        <taxon>Carpediemonas-like organisms</taxon>
        <taxon>Kipferlia</taxon>
    </lineage>
</organism>
<dbReference type="AlphaFoldDB" id="A0A9K3D8Y5"/>
<dbReference type="GO" id="GO:0008289">
    <property type="term" value="F:lipid binding"/>
    <property type="evidence" value="ECO:0007669"/>
    <property type="project" value="InterPro"/>
</dbReference>
<dbReference type="SUPFAM" id="SSF55394">
    <property type="entry name" value="Bactericidal permeability-increasing protein, BPI"/>
    <property type="match status" value="1"/>
</dbReference>
<evidence type="ECO:0000256" key="1">
    <source>
        <dbReference type="SAM" id="SignalP"/>
    </source>
</evidence>
<accession>A0A9K3D8Y5</accession>
<protein>
    <submittedName>
        <fullName evidence="2">Uncharacterized protein</fullName>
    </submittedName>
</protein>
<feature type="chain" id="PRO_5039912657" evidence="1">
    <location>
        <begin position="21"/>
        <end position="112"/>
    </location>
</feature>
<evidence type="ECO:0000313" key="2">
    <source>
        <dbReference type="EMBL" id="GIQ90291.1"/>
    </source>
</evidence>
<keyword evidence="3" id="KW-1185">Reference proteome</keyword>
<feature type="signal peptide" evidence="1">
    <location>
        <begin position="1"/>
        <end position="20"/>
    </location>
</feature>
<dbReference type="Gene3D" id="3.15.10.10">
    <property type="entry name" value="Bactericidal permeability-increasing protein, domain 1"/>
    <property type="match status" value="1"/>
</dbReference>
<evidence type="ECO:0000313" key="3">
    <source>
        <dbReference type="Proteomes" id="UP000265618"/>
    </source>
</evidence>
<keyword evidence="1" id="KW-0732">Signal</keyword>
<comment type="caution">
    <text evidence="2">The sequence shown here is derived from an EMBL/GenBank/DDBJ whole genome shotgun (WGS) entry which is preliminary data.</text>
</comment>
<sequence length="112" mass="12233">NGMNRFFDLAVSFIVAYTIGETLPDVTGDENLLIMDISYALTDMTITDMQFDSFEAAPLAGDVPSIYLDIEGMSISMSFTWDIEDTVWPYTQLTGTGTVTVVLSQAILSATL</sequence>
<reference evidence="2 3" key="1">
    <citation type="journal article" date="2018" name="PLoS ONE">
        <title>The draft genome of Kipferlia bialata reveals reductive genome evolution in fornicate parasites.</title>
        <authorList>
            <person name="Tanifuji G."/>
            <person name="Takabayashi S."/>
            <person name="Kume K."/>
            <person name="Takagi M."/>
            <person name="Nakayama T."/>
            <person name="Kamikawa R."/>
            <person name="Inagaki Y."/>
            <person name="Hashimoto T."/>
        </authorList>
    </citation>
    <scope>NUCLEOTIDE SEQUENCE [LARGE SCALE GENOMIC DNA]</scope>
    <source>
        <strain evidence="2">NY0173</strain>
    </source>
</reference>
<name>A0A9K3D8Y5_9EUKA</name>
<dbReference type="InterPro" id="IPR017943">
    <property type="entry name" value="Bactericidal_perm-incr_a/b_dom"/>
</dbReference>
<dbReference type="Proteomes" id="UP000265618">
    <property type="component" value="Unassembled WGS sequence"/>
</dbReference>